<protein>
    <recommendedName>
        <fullName evidence="9">Phospholipid/glycerol acyltransferase domain-containing protein</fullName>
    </recommendedName>
</protein>
<evidence type="ECO:0000256" key="2">
    <source>
        <dbReference type="ARBA" id="ARBA00022692"/>
    </source>
</evidence>
<keyword evidence="3" id="KW-1133">Transmembrane helix</keyword>
<organism evidence="7 8">
    <name type="scientific">Serendipita vermifera MAFF 305830</name>
    <dbReference type="NCBI Taxonomy" id="933852"/>
    <lineage>
        <taxon>Eukaryota</taxon>
        <taxon>Fungi</taxon>
        <taxon>Dikarya</taxon>
        <taxon>Basidiomycota</taxon>
        <taxon>Agaricomycotina</taxon>
        <taxon>Agaricomycetes</taxon>
        <taxon>Sebacinales</taxon>
        <taxon>Serendipitaceae</taxon>
        <taxon>Serendipita</taxon>
    </lineage>
</organism>
<reference evidence="7 8" key="1">
    <citation type="submission" date="2014-04" db="EMBL/GenBank/DDBJ databases">
        <authorList>
            <consortium name="DOE Joint Genome Institute"/>
            <person name="Kuo A."/>
            <person name="Zuccaro A."/>
            <person name="Kohler A."/>
            <person name="Nagy L.G."/>
            <person name="Floudas D."/>
            <person name="Copeland A."/>
            <person name="Barry K.W."/>
            <person name="Cichocki N."/>
            <person name="Veneault-Fourrey C."/>
            <person name="LaButti K."/>
            <person name="Lindquist E.A."/>
            <person name="Lipzen A."/>
            <person name="Lundell T."/>
            <person name="Morin E."/>
            <person name="Murat C."/>
            <person name="Sun H."/>
            <person name="Tunlid A."/>
            <person name="Henrissat B."/>
            <person name="Grigoriev I.V."/>
            <person name="Hibbett D.S."/>
            <person name="Martin F."/>
            <person name="Nordberg H.P."/>
            <person name="Cantor M.N."/>
            <person name="Hua S.X."/>
        </authorList>
    </citation>
    <scope>NUCLEOTIDE SEQUENCE [LARGE SCALE GENOMIC DNA]</scope>
    <source>
        <strain evidence="7 8">MAFF 305830</strain>
    </source>
</reference>
<dbReference type="Proteomes" id="UP000054097">
    <property type="component" value="Unassembled WGS sequence"/>
</dbReference>
<dbReference type="PANTHER" id="PTHR23063">
    <property type="entry name" value="PHOSPHOLIPID ACYLTRANSFERASE"/>
    <property type="match status" value="1"/>
</dbReference>
<evidence type="ECO:0000256" key="4">
    <source>
        <dbReference type="ARBA" id="ARBA00023098"/>
    </source>
</evidence>
<dbReference type="GO" id="GO:0006629">
    <property type="term" value="P:lipid metabolic process"/>
    <property type="evidence" value="ECO:0007669"/>
    <property type="project" value="UniProtKB-KW"/>
</dbReference>
<evidence type="ECO:0000313" key="8">
    <source>
        <dbReference type="Proteomes" id="UP000054097"/>
    </source>
</evidence>
<evidence type="ECO:0000256" key="1">
    <source>
        <dbReference type="ARBA" id="ARBA00022679"/>
    </source>
</evidence>
<name>A0A0C3B5M6_SERVB</name>
<keyword evidence="4" id="KW-0443">Lipid metabolism</keyword>
<dbReference type="PANTHER" id="PTHR23063:SF60">
    <property type="entry name" value="LYSOPHOSPHATIDIC ACID:OLEOYL-COA ACYLTRANSFERASE 1"/>
    <property type="match status" value="1"/>
</dbReference>
<keyword evidence="8" id="KW-1185">Reference proteome</keyword>
<evidence type="ECO:0000313" key="7">
    <source>
        <dbReference type="EMBL" id="KIM26781.1"/>
    </source>
</evidence>
<dbReference type="GO" id="GO:0016746">
    <property type="term" value="F:acyltransferase activity"/>
    <property type="evidence" value="ECO:0007669"/>
    <property type="project" value="UniProtKB-KW"/>
</dbReference>
<dbReference type="AlphaFoldDB" id="A0A0C3B5M6"/>
<dbReference type="HOGENOM" id="CLU_048121_2_0_1"/>
<sequence length="334" mass="36809">MCLIVLAEHFLLQTVALLLYPIPPLYRWVSWLFTAINCRAILALAGYGLIDVEMTSKKKGRAGRLDEKWSPKAGDVIVSNWCSWVELLWLAFRFDPIFVLPVAPTPQANQTDDSGTPGRRTGTGSAAIAINKSGSMQRMPITGFHEVSLWKMLSSLGQTPSTNGLPLEGAKSLESIRRNATRPVVVFPECTTSNGRGLLRYADVFDPSTVVPVKAFKVFIMCVRYDSPTHWRPTPTCSIPNSLPIPIPEPLVHLMSIPLEPAPVTIRLLPPSESPSSGAFMTSDIFAAGGVTDTLTEACSVLTTHVGKLKRTNQGWEEKTSFLSFYYSKKWSRL</sequence>
<keyword evidence="2" id="KW-0812">Transmembrane</keyword>
<keyword evidence="1" id="KW-0808">Transferase</keyword>
<evidence type="ECO:0000256" key="3">
    <source>
        <dbReference type="ARBA" id="ARBA00022989"/>
    </source>
</evidence>
<gene>
    <name evidence="7" type="ORF">M408DRAFT_177572</name>
</gene>
<evidence type="ECO:0008006" key="9">
    <source>
        <dbReference type="Google" id="ProtNLM"/>
    </source>
</evidence>
<accession>A0A0C3B5M6</accession>
<dbReference type="OrthoDB" id="272512at2759"/>
<proteinExistence type="predicted"/>
<evidence type="ECO:0000256" key="6">
    <source>
        <dbReference type="ARBA" id="ARBA00023315"/>
    </source>
</evidence>
<dbReference type="EMBL" id="KN824303">
    <property type="protein sequence ID" value="KIM26781.1"/>
    <property type="molecule type" value="Genomic_DNA"/>
</dbReference>
<evidence type="ECO:0000256" key="5">
    <source>
        <dbReference type="ARBA" id="ARBA00023136"/>
    </source>
</evidence>
<keyword evidence="5" id="KW-0472">Membrane</keyword>
<reference evidence="8" key="2">
    <citation type="submission" date="2015-01" db="EMBL/GenBank/DDBJ databases">
        <title>Evolutionary Origins and Diversification of the Mycorrhizal Mutualists.</title>
        <authorList>
            <consortium name="DOE Joint Genome Institute"/>
            <consortium name="Mycorrhizal Genomics Consortium"/>
            <person name="Kohler A."/>
            <person name="Kuo A."/>
            <person name="Nagy L.G."/>
            <person name="Floudas D."/>
            <person name="Copeland A."/>
            <person name="Barry K.W."/>
            <person name="Cichocki N."/>
            <person name="Veneault-Fourrey C."/>
            <person name="LaButti K."/>
            <person name="Lindquist E.A."/>
            <person name="Lipzen A."/>
            <person name="Lundell T."/>
            <person name="Morin E."/>
            <person name="Murat C."/>
            <person name="Riley R."/>
            <person name="Ohm R."/>
            <person name="Sun H."/>
            <person name="Tunlid A."/>
            <person name="Henrissat B."/>
            <person name="Grigoriev I.V."/>
            <person name="Hibbett D.S."/>
            <person name="Martin F."/>
        </authorList>
    </citation>
    <scope>NUCLEOTIDE SEQUENCE [LARGE SCALE GENOMIC DNA]</scope>
    <source>
        <strain evidence="8">MAFF 305830</strain>
    </source>
</reference>
<dbReference type="STRING" id="933852.A0A0C3B5M6"/>
<keyword evidence="6" id="KW-0012">Acyltransferase</keyword>